<organism evidence="1 2">
    <name type="scientific">Cetraspora pellucida</name>
    <dbReference type="NCBI Taxonomy" id="1433469"/>
    <lineage>
        <taxon>Eukaryota</taxon>
        <taxon>Fungi</taxon>
        <taxon>Fungi incertae sedis</taxon>
        <taxon>Mucoromycota</taxon>
        <taxon>Glomeromycotina</taxon>
        <taxon>Glomeromycetes</taxon>
        <taxon>Diversisporales</taxon>
        <taxon>Gigasporaceae</taxon>
        <taxon>Cetraspora</taxon>
    </lineage>
</organism>
<evidence type="ECO:0000313" key="1">
    <source>
        <dbReference type="EMBL" id="CAG8750302.1"/>
    </source>
</evidence>
<reference evidence="1" key="1">
    <citation type="submission" date="2021-06" db="EMBL/GenBank/DDBJ databases">
        <authorList>
            <person name="Kallberg Y."/>
            <person name="Tangrot J."/>
            <person name="Rosling A."/>
        </authorList>
    </citation>
    <scope>NUCLEOTIDE SEQUENCE</scope>
    <source>
        <strain evidence="1">28 12/20/2015</strain>
    </source>
</reference>
<evidence type="ECO:0000313" key="2">
    <source>
        <dbReference type="Proteomes" id="UP000789366"/>
    </source>
</evidence>
<protein>
    <submittedName>
        <fullName evidence="1">3193_t:CDS:1</fullName>
    </submittedName>
</protein>
<name>A0ACA9QGP9_9GLOM</name>
<dbReference type="EMBL" id="CAJVPW010042473">
    <property type="protein sequence ID" value="CAG8750302.1"/>
    <property type="molecule type" value="Genomic_DNA"/>
</dbReference>
<dbReference type="Proteomes" id="UP000789366">
    <property type="component" value="Unassembled WGS sequence"/>
</dbReference>
<keyword evidence="2" id="KW-1185">Reference proteome</keyword>
<comment type="caution">
    <text evidence="1">The sequence shown here is derived from an EMBL/GenBank/DDBJ whole genome shotgun (WGS) entry which is preliminary data.</text>
</comment>
<feature type="non-terminal residue" evidence="1">
    <location>
        <position position="1"/>
    </location>
</feature>
<gene>
    <name evidence="1" type="ORF">SPELUC_LOCUS14431</name>
</gene>
<feature type="non-terminal residue" evidence="1">
    <location>
        <position position="75"/>
    </location>
</feature>
<accession>A0ACA9QGP9</accession>
<proteinExistence type="predicted"/>
<sequence>PTVYWRTAGWDTGLKHVCLRTAQETASKHLNVGRCCLTTVGIVNASWRTAGWDTGLKHVCLRTAQETASKHLNAG</sequence>